<dbReference type="RefSeq" id="XP_022249120.1">
    <property type="nucleotide sequence ID" value="XM_022393412.1"/>
</dbReference>
<feature type="compositionally biased region" description="Low complexity" evidence="2">
    <location>
        <begin position="1526"/>
        <end position="1535"/>
    </location>
</feature>
<feature type="coiled-coil region" evidence="1">
    <location>
        <begin position="130"/>
        <end position="196"/>
    </location>
</feature>
<evidence type="ECO:0000313" key="4">
    <source>
        <dbReference type="RefSeq" id="XP_022249120.1"/>
    </source>
</evidence>
<feature type="region of interest" description="Disordered" evidence="2">
    <location>
        <begin position="1526"/>
        <end position="1559"/>
    </location>
</feature>
<feature type="compositionally biased region" description="Basic and acidic residues" evidence="2">
    <location>
        <begin position="536"/>
        <end position="546"/>
    </location>
</feature>
<feature type="compositionally biased region" description="Polar residues" evidence="2">
    <location>
        <begin position="1350"/>
        <end position="1363"/>
    </location>
</feature>
<evidence type="ECO:0000256" key="2">
    <source>
        <dbReference type="SAM" id="MobiDB-lite"/>
    </source>
</evidence>
<dbReference type="PANTHER" id="PTHR21740:SF8">
    <property type="entry name" value="NCK-ASSOCIATED PROTEIN 5"/>
    <property type="match status" value="1"/>
</dbReference>
<feature type="compositionally biased region" description="Basic and acidic residues" evidence="2">
    <location>
        <begin position="1371"/>
        <end position="1388"/>
    </location>
</feature>
<feature type="compositionally biased region" description="Low complexity" evidence="2">
    <location>
        <begin position="882"/>
        <end position="900"/>
    </location>
</feature>
<gene>
    <name evidence="4" type="primary">LOC111087285</name>
</gene>
<feature type="region of interest" description="Disordered" evidence="2">
    <location>
        <begin position="531"/>
        <end position="550"/>
    </location>
</feature>
<feature type="compositionally biased region" description="Polar residues" evidence="2">
    <location>
        <begin position="1389"/>
        <end position="1402"/>
    </location>
</feature>
<feature type="region of interest" description="Disordered" evidence="2">
    <location>
        <begin position="1350"/>
        <end position="1407"/>
    </location>
</feature>
<accession>A0ABM1SZR4</accession>
<feature type="compositionally biased region" description="Basic and acidic residues" evidence="2">
    <location>
        <begin position="675"/>
        <end position="687"/>
    </location>
</feature>
<name>A0ABM1SZR4_LIMPO</name>
<feature type="compositionally biased region" description="Polar residues" evidence="2">
    <location>
        <begin position="1549"/>
        <end position="1558"/>
    </location>
</feature>
<evidence type="ECO:0000313" key="3">
    <source>
        <dbReference type="Proteomes" id="UP000694941"/>
    </source>
</evidence>
<feature type="compositionally biased region" description="Polar residues" evidence="2">
    <location>
        <begin position="1239"/>
        <end position="1253"/>
    </location>
</feature>
<feature type="region of interest" description="Disordered" evidence="2">
    <location>
        <begin position="657"/>
        <end position="687"/>
    </location>
</feature>
<dbReference type="InterPro" id="IPR026163">
    <property type="entry name" value="Nckap5l"/>
</dbReference>
<protein>
    <submittedName>
        <fullName evidence="4">Uncharacterized protein LOC111087285</fullName>
    </submittedName>
</protein>
<reference evidence="4" key="1">
    <citation type="submission" date="2025-08" db="UniProtKB">
        <authorList>
            <consortium name="RefSeq"/>
        </authorList>
    </citation>
    <scope>IDENTIFICATION</scope>
    <source>
        <tissue evidence="4">Muscle</tissue>
    </source>
</reference>
<organism evidence="3 4">
    <name type="scientific">Limulus polyphemus</name>
    <name type="common">Atlantic horseshoe crab</name>
    <dbReference type="NCBI Taxonomy" id="6850"/>
    <lineage>
        <taxon>Eukaryota</taxon>
        <taxon>Metazoa</taxon>
        <taxon>Ecdysozoa</taxon>
        <taxon>Arthropoda</taxon>
        <taxon>Chelicerata</taxon>
        <taxon>Merostomata</taxon>
        <taxon>Xiphosura</taxon>
        <taxon>Limulidae</taxon>
        <taxon>Limulus</taxon>
    </lineage>
</organism>
<dbReference type="Proteomes" id="UP000694941">
    <property type="component" value="Unplaced"/>
</dbReference>
<dbReference type="GeneID" id="111087285"/>
<sequence>MESQDKNDEVAVTKETMLRQDAELCLKEFQSESTYCKNHLIRLQQDLQRMEDMMKRMLQFKSQLDQLRHEKTSIALKYENKLRKYQAYMATLERGNLLLLSKTQKIRENDKEKYEEEKEISFSRVLLERIQLLEQENSSLHLENEEQRLQYERCIDDVANQVVQALLGQKNLREECGKLEERMRNLEQQNSVLAARLLQVDFQSQLSTLDIINQDPEDFLLHSSKAKRQNSLWDSHFPTSTPYNNHQLIRSTHNEQLLNNSDNDYDTEEEEVINTVRWGDSTIRIGKSHSDVHLGKRGKAEDINVSEFNELDKVWKIQQEEQKANQHSKEHVNTISKPTFEKELLSIDNLSPLISPNKLIVPNHRTIQDIVANFSMPENEPNEVIFNSSQLRSNILPNSETRISDDLPYYFRVGNAVSEIGENLQPESVRTLYPNADYEFKMFCTKEENNSPSIFIDHPKYNKHSCFPWEMSRESTALESASVSKLVESTSNRRTNTVIRKGQSNDKADFDNFSLLVSDTEFSGLLHSAESLKSSVEPDHSSKDEGYSTMSSDIQVDATESEKSDTQNTKLILNNTSLIYEKSISSGVSDKHPKTSLEKERGEMISSSDSGLGLNLCLQTKFLDPSSSMSQLKGARERNNFFLSSTQDQGRIQHVHSISSLDIERSSEINNNSEKNTDRRKSETDKDDKDVGINLSFNCFSGSTLYAPQKLDFDNICSENKYKSITNNFVHNNNVQLEPHKSDRSEETKRIVMPKIEKLSKLERVISKKPVFSYPFQLTYHPQVLKTQNRFFPISVVHHASLRRAVSDSVLSASQLKNSCSCVGKVEKSRLNFHPLERRASLSEFHFPTSINTDNKNKTEDGKNNVASFIQHVQTYERLEGSPSCSDSLSSVHSSSSEVTNSEEFEDLKPTSLKCSRDNDLWSASEDEADFPEHHTFVQQWLKMEGEQLTEDCQETHSVDERKNKVWKFQHTTVDNKQATRDSEENVVEKVISSNSLSQYILESIEEEKESEEELHKAILCSVELQHKKTVPGKTTGVTEWISSENNRHQIDNMDVVLENSDNEPAIVSGGVSYSCSKDIDWKRATTKTLNSTTVLTSYSYDTEDGYLDEMPESNSKNYISSLRGVLFSDKNILQAENSGEIGEDSAPRTLQDDYSLSKSDVCNHPSSVCLDIATNKPENQLNLKSKCQSILGEASLQTKFNPVVNGLKNEVKKECHKFLNRTQAEALDASMRSEHSNELFSSKKPTLSTLSDSHFAHSKQENDTSQQSQDKENSARPNCKRTPPVIQNIVTREKAKPTILPKPSQLKPTTSRIPVLGISDNGQSKAERTKIPIFTNSFINVHKEGNKELSNIKQKQPTNKNKNVPKVRLKYPELYKKSSKVSDEKTLKQPQKPETSHSLSPRSRDLVKHKNINSDKISVRCTAEVKGHALASQRNINMDVEQLSFESNGLSVAEKIQILNSLLDKNEFSPLPCCHESNSAELFRISSVTDPAAVKTIKEGCRSSWIHVSPEANVHHFQKISELLESTAGSSNSSEESEEDMQENQSSHQKNVQQGVNSGAFLKLPRKEKLSEKSFEDEETASFANRRGEKKVLPQSVKSDLFPIVTNSTIFPKNMDMTESCMTVLSQGEDNSEHVCFSDSCAESFCSSTRSLNS</sequence>
<feature type="region of interest" description="Disordered" evidence="2">
    <location>
        <begin position="1237"/>
        <end position="1325"/>
    </location>
</feature>
<evidence type="ECO:0000256" key="1">
    <source>
        <dbReference type="SAM" id="Coils"/>
    </source>
</evidence>
<proteinExistence type="predicted"/>
<feature type="region of interest" description="Disordered" evidence="2">
    <location>
        <begin position="882"/>
        <end position="907"/>
    </location>
</feature>
<keyword evidence="3" id="KW-1185">Reference proteome</keyword>
<keyword evidence="1" id="KW-0175">Coiled coil</keyword>
<dbReference type="PANTHER" id="PTHR21740">
    <property type="entry name" value="NCK-ASSOCIATED PROTEIN 5"/>
    <property type="match status" value="1"/>
</dbReference>